<evidence type="ECO:0000313" key="3">
    <source>
        <dbReference type="Proteomes" id="UP000887568"/>
    </source>
</evidence>
<dbReference type="EnsemblMetazoa" id="XM_038216668.1">
    <property type="protein sequence ID" value="XP_038072596.1"/>
    <property type="gene ID" value="LOC119741053"/>
</dbReference>
<organism evidence="2 3">
    <name type="scientific">Patiria miniata</name>
    <name type="common">Bat star</name>
    <name type="synonym">Asterina miniata</name>
    <dbReference type="NCBI Taxonomy" id="46514"/>
    <lineage>
        <taxon>Eukaryota</taxon>
        <taxon>Metazoa</taxon>
        <taxon>Echinodermata</taxon>
        <taxon>Eleutherozoa</taxon>
        <taxon>Asterozoa</taxon>
        <taxon>Asteroidea</taxon>
        <taxon>Valvatacea</taxon>
        <taxon>Valvatida</taxon>
        <taxon>Asterinidae</taxon>
        <taxon>Patiria</taxon>
    </lineage>
</organism>
<dbReference type="GeneID" id="119741053"/>
<dbReference type="RefSeq" id="XP_038072596.1">
    <property type="nucleotide sequence ID" value="XM_038216668.1"/>
</dbReference>
<reference evidence="2" key="1">
    <citation type="submission" date="2022-11" db="UniProtKB">
        <authorList>
            <consortium name="EnsemblMetazoa"/>
        </authorList>
    </citation>
    <scope>IDENTIFICATION</scope>
</reference>
<feature type="region of interest" description="Disordered" evidence="1">
    <location>
        <begin position="155"/>
        <end position="183"/>
    </location>
</feature>
<feature type="compositionally biased region" description="Polar residues" evidence="1">
    <location>
        <begin position="260"/>
        <end position="274"/>
    </location>
</feature>
<feature type="compositionally biased region" description="Basic and acidic residues" evidence="1">
    <location>
        <begin position="155"/>
        <end position="165"/>
    </location>
</feature>
<dbReference type="OrthoDB" id="10667169at2759"/>
<feature type="region of interest" description="Disordered" evidence="1">
    <location>
        <begin position="215"/>
        <end position="300"/>
    </location>
</feature>
<evidence type="ECO:0000256" key="1">
    <source>
        <dbReference type="SAM" id="MobiDB-lite"/>
    </source>
</evidence>
<dbReference type="Proteomes" id="UP000887568">
    <property type="component" value="Unplaced"/>
</dbReference>
<sequence>METGEGFMSVMDHGVEVSIEHLPKIPCSKFTIIGNSRMRNKKPVRKKEQMWKVPKGSRRHHTADQEKKSVQDLKQPLKVTAKSLEPKFGNQEENNRLDKNGIYGDAFQRTLDLTHPGSRGGPAQRKLEPKPEKKIIDAFYRDKSSLFLHQFGKKNADRRSGRHDLSLPSLAKGRLGTDKPTQSCQGTARHYCDVVGQRYCTACLRMHRLDKLAYRSTEGGKEPRPNPKSSFGTFLPNIRTKPDGDWTTGAPSSKHGAARTKSSPLFSQKQSSYGPRTWERVGPPYKTHEDRKRRKVTDKSTVMVKRMPYTLDITTDTDSRHLNS</sequence>
<protein>
    <submittedName>
        <fullName evidence="2">Uncharacterized protein</fullName>
    </submittedName>
</protein>
<feature type="region of interest" description="Disordered" evidence="1">
    <location>
        <begin position="39"/>
        <end position="71"/>
    </location>
</feature>
<evidence type="ECO:0000313" key="2">
    <source>
        <dbReference type="EnsemblMetazoa" id="XP_038072596.1"/>
    </source>
</evidence>
<keyword evidence="3" id="KW-1185">Reference proteome</keyword>
<dbReference type="AlphaFoldDB" id="A0A914B8Y0"/>
<feature type="compositionally biased region" description="Basic and acidic residues" evidence="1">
    <location>
        <begin position="215"/>
        <end position="225"/>
    </location>
</feature>
<accession>A0A914B8Y0</accession>
<name>A0A914B8Y0_PATMI</name>
<proteinExistence type="predicted"/>
<feature type="compositionally biased region" description="Basic and acidic residues" evidence="1">
    <location>
        <begin position="62"/>
        <end position="71"/>
    </location>
</feature>